<dbReference type="SMART" id="SM00267">
    <property type="entry name" value="GGDEF"/>
    <property type="match status" value="1"/>
</dbReference>
<comment type="cofactor">
    <cofactor evidence="1">
        <name>Mg(2+)</name>
        <dbReference type="ChEBI" id="CHEBI:18420"/>
    </cofactor>
</comment>
<organism evidence="7 8">
    <name type="scientific">Marisediminitalea aggregata</name>
    <dbReference type="NCBI Taxonomy" id="634436"/>
    <lineage>
        <taxon>Bacteria</taxon>
        <taxon>Pseudomonadati</taxon>
        <taxon>Pseudomonadota</taxon>
        <taxon>Gammaproteobacteria</taxon>
        <taxon>Alteromonadales</taxon>
        <taxon>Alteromonadaceae</taxon>
        <taxon>Marisediminitalea</taxon>
    </lineage>
</organism>
<evidence type="ECO:0000256" key="5">
    <source>
        <dbReference type="SAM" id="SignalP"/>
    </source>
</evidence>
<dbReference type="FunFam" id="3.30.70.270:FF:000001">
    <property type="entry name" value="Diguanylate cyclase domain protein"/>
    <property type="match status" value="1"/>
</dbReference>
<dbReference type="InterPro" id="IPR050469">
    <property type="entry name" value="Diguanylate_Cyclase"/>
</dbReference>
<dbReference type="SUPFAM" id="SSF55073">
    <property type="entry name" value="Nucleotide cyclase"/>
    <property type="match status" value="1"/>
</dbReference>
<evidence type="ECO:0000259" key="6">
    <source>
        <dbReference type="PROSITE" id="PS50887"/>
    </source>
</evidence>
<reference evidence="8" key="1">
    <citation type="submission" date="2016-11" db="EMBL/GenBank/DDBJ databases">
        <authorList>
            <person name="Varghese N."/>
            <person name="Submissions S."/>
        </authorList>
    </citation>
    <scope>NUCLEOTIDE SEQUENCE [LARGE SCALE GENOMIC DNA]</scope>
    <source>
        <strain evidence="8">CGMCC 1.8995</strain>
    </source>
</reference>
<dbReference type="InterPro" id="IPR000160">
    <property type="entry name" value="GGDEF_dom"/>
</dbReference>
<name>A0A1M5EYH1_9ALTE</name>
<feature type="domain" description="GGDEF" evidence="6">
    <location>
        <begin position="440"/>
        <end position="570"/>
    </location>
</feature>
<keyword evidence="4" id="KW-1133">Transmembrane helix</keyword>
<dbReference type="Gene3D" id="3.30.70.270">
    <property type="match status" value="1"/>
</dbReference>
<evidence type="ECO:0000256" key="2">
    <source>
        <dbReference type="ARBA" id="ARBA00012528"/>
    </source>
</evidence>
<dbReference type="CDD" id="cd01949">
    <property type="entry name" value="GGDEF"/>
    <property type="match status" value="1"/>
</dbReference>
<proteinExistence type="predicted"/>
<dbReference type="NCBIfam" id="TIGR00254">
    <property type="entry name" value="GGDEF"/>
    <property type="match status" value="1"/>
</dbReference>
<dbReference type="EMBL" id="FQWD01000001">
    <property type="protein sequence ID" value="SHF84207.1"/>
    <property type="molecule type" value="Genomic_DNA"/>
</dbReference>
<dbReference type="PANTHER" id="PTHR45138:SF9">
    <property type="entry name" value="DIGUANYLATE CYCLASE DGCM-RELATED"/>
    <property type="match status" value="1"/>
</dbReference>
<comment type="catalytic activity">
    <reaction evidence="3">
        <text>2 GTP = 3',3'-c-di-GMP + 2 diphosphate</text>
        <dbReference type="Rhea" id="RHEA:24898"/>
        <dbReference type="ChEBI" id="CHEBI:33019"/>
        <dbReference type="ChEBI" id="CHEBI:37565"/>
        <dbReference type="ChEBI" id="CHEBI:58805"/>
        <dbReference type="EC" id="2.7.7.65"/>
    </reaction>
</comment>
<dbReference type="Pfam" id="PF00990">
    <property type="entry name" value="GGDEF"/>
    <property type="match status" value="1"/>
</dbReference>
<dbReference type="STRING" id="634436.SAMN05216361_0597"/>
<feature type="signal peptide" evidence="5">
    <location>
        <begin position="1"/>
        <end position="24"/>
    </location>
</feature>
<dbReference type="PROSITE" id="PS50887">
    <property type="entry name" value="GGDEF"/>
    <property type="match status" value="1"/>
</dbReference>
<evidence type="ECO:0000256" key="1">
    <source>
        <dbReference type="ARBA" id="ARBA00001946"/>
    </source>
</evidence>
<evidence type="ECO:0000313" key="7">
    <source>
        <dbReference type="EMBL" id="SHF84207.1"/>
    </source>
</evidence>
<gene>
    <name evidence="7" type="ORF">SAMN05216361_0597</name>
</gene>
<dbReference type="Proteomes" id="UP000184520">
    <property type="component" value="Unassembled WGS sequence"/>
</dbReference>
<feature type="transmembrane region" description="Helical" evidence="4">
    <location>
        <begin position="376"/>
        <end position="397"/>
    </location>
</feature>
<keyword evidence="4" id="KW-0812">Transmembrane</keyword>
<dbReference type="AlphaFoldDB" id="A0A1M5EYH1"/>
<accession>A0A1M5EYH1</accession>
<dbReference type="InterPro" id="IPR043128">
    <property type="entry name" value="Rev_trsase/Diguanyl_cyclase"/>
</dbReference>
<evidence type="ECO:0000256" key="4">
    <source>
        <dbReference type="SAM" id="Phobius"/>
    </source>
</evidence>
<dbReference type="RefSeq" id="WP_073317540.1">
    <property type="nucleotide sequence ID" value="NZ_FQWD01000001.1"/>
</dbReference>
<keyword evidence="5" id="KW-0732">Signal</keyword>
<feature type="chain" id="PRO_5013200352" description="diguanylate cyclase" evidence="5">
    <location>
        <begin position="25"/>
        <end position="570"/>
    </location>
</feature>
<dbReference type="GO" id="GO:0052621">
    <property type="term" value="F:diguanylate cyclase activity"/>
    <property type="evidence" value="ECO:0007669"/>
    <property type="project" value="UniProtKB-EC"/>
</dbReference>
<dbReference type="PANTHER" id="PTHR45138">
    <property type="entry name" value="REGULATORY COMPONENTS OF SENSORY TRANSDUCTION SYSTEM"/>
    <property type="match status" value="1"/>
</dbReference>
<dbReference type="EC" id="2.7.7.65" evidence="2"/>
<keyword evidence="8" id="KW-1185">Reference proteome</keyword>
<sequence length="570" mass="63340">MPTNRLIAVFIALFTLICSMTLQAQQDCPNSSVFNPNTFYTAIYAHELQQLQQALPATECMTQMTPEEKQQYDALRIYLYLQDVTLSAPAESAQRLLTQLSVNDNIAQLALYTQLLAKYALRTDDVKQALALTHLLTSELLPQLSGKPLADAQLAVADIHFRIGFFQSVRDLLTPLLVHDDNSLALQAAVHLWHTPRDEAQLSEVLALLRSPKTQSVSHSVQARATFVLAKQAIEDNQIQVATDYAEQALAHAEQAGNNALILSLQLYLAQHGTNAQRESAMTRLSTLPINAMASADQLTLTTLNANRANENGDWQAASAFYEQAQALNQTVSRNKALAREYASFQLIEQAKALESARQQTVLQNLKVEKQSQQQLIYLLALVCSLLCLAILVLLFVRKHKDAKRFEHLANTDGLTQVLNRRAVQEYAEQVRNEFAQTNKPFVLALADIDHFKSVNDTYGHDAGDIVLTTFAERAKLLIRQHDAVGRWGGEEWLFVLPATELSATNGLFERLRKAVAEIDIGTQTLNVTFSMGAVQADGQTDVTSLINQADELLYKAKRNGRDQLCTKTS</sequence>
<protein>
    <recommendedName>
        <fullName evidence="2">diguanylate cyclase</fullName>
        <ecNumber evidence="2">2.7.7.65</ecNumber>
    </recommendedName>
</protein>
<evidence type="ECO:0000313" key="8">
    <source>
        <dbReference type="Proteomes" id="UP000184520"/>
    </source>
</evidence>
<dbReference type="InterPro" id="IPR029787">
    <property type="entry name" value="Nucleotide_cyclase"/>
</dbReference>
<keyword evidence="4" id="KW-0472">Membrane</keyword>
<evidence type="ECO:0000256" key="3">
    <source>
        <dbReference type="ARBA" id="ARBA00034247"/>
    </source>
</evidence>